<reference evidence="3 4" key="1">
    <citation type="journal article" date="2007" name="Proc. Natl. Acad. Sci. U.S.A.">
        <title>The genome of Syntrophus aciditrophicus: life at the thermodynamic limit of microbial growth.</title>
        <authorList>
            <person name="McInerney M.J."/>
            <person name="Rohlin L."/>
            <person name="Mouttaki H."/>
            <person name="Kim U."/>
            <person name="Krupp R.S."/>
            <person name="Rios-Hernandez L."/>
            <person name="Sieber J."/>
            <person name="Struchtemeyer C.G."/>
            <person name="Bhattacharyya A."/>
            <person name="Campbell J.W."/>
            <person name="Gunsalus R.P."/>
        </authorList>
    </citation>
    <scope>NUCLEOTIDE SEQUENCE [LARGE SCALE GENOMIC DNA]</scope>
    <source>
        <strain evidence="3 4">SB</strain>
    </source>
</reference>
<protein>
    <submittedName>
        <fullName evidence="3">Capsule biosynthesis protein</fullName>
    </submittedName>
</protein>
<dbReference type="KEGG" id="sat:SYN_02231"/>
<dbReference type="Gene3D" id="3.60.21.10">
    <property type="match status" value="1"/>
</dbReference>
<dbReference type="eggNOG" id="COG2843">
    <property type="taxonomic scope" value="Bacteria"/>
</dbReference>
<evidence type="ECO:0000256" key="1">
    <source>
        <dbReference type="ARBA" id="ARBA00005662"/>
    </source>
</evidence>
<evidence type="ECO:0000313" key="4">
    <source>
        <dbReference type="Proteomes" id="UP000001933"/>
    </source>
</evidence>
<dbReference type="OrthoDB" id="5405713at2"/>
<dbReference type="RefSeq" id="WP_011416528.1">
    <property type="nucleotide sequence ID" value="NC_007759.1"/>
</dbReference>
<evidence type="ECO:0000313" key="3">
    <source>
        <dbReference type="EMBL" id="ABC76494.1"/>
    </source>
</evidence>
<dbReference type="Proteomes" id="UP000001933">
    <property type="component" value="Chromosome"/>
</dbReference>
<dbReference type="CDD" id="cd07381">
    <property type="entry name" value="MPP_CapA"/>
    <property type="match status" value="1"/>
</dbReference>
<dbReference type="PANTHER" id="PTHR33393:SF11">
    <property type="entry name" value="POLYGLUTAMINE SYNTHESIS ACCESSORY PROTEIN RV0574C-RELATED"/>
    <property type="match status" value="1"/>
</dbReference>
<dbReference type="AlphaFoldDB" id="Q2LQY3"/>
<keyword evidence="4" id="KW-1185">Reference proteome</keyword>
<dbReference type="SMART" id="SM00854">
    <property type="entry name" value="PGA_cap"/>
    <property type="match status" value="1"/>
</dbReference>
<evidence type="ECO:0000259" key="2">
    <source>
        <dbReference type="SMART" id="SM00854"/>
    </source>
</evidence>
<dbReference type="SUPFAM" id="SSF56300">
    <property type="entry name" value="Metallo-dependent phosphatases"/>
    <property type="match status" value="1"/>
</dbReference>
<dbReference type="HOGENOM" id="CLU_038823_3_0_7"/>
<dbReference type="InterPro" id="IPR029052">
    <property type="entry name" value="Metallo-depent_PP-like"/>
</dbReference>
<dbReference type="STRING" id="56780.SYN_02231"/>
<accession>Q2LQY3</accession>
<name>Q2LQY3_SYNAS</name>
<dbReference type="EMBL" id="CP000252">
    <property type="protein sequence ID" value="ABC76494.1"/>
    <property type="molecule type" value="Genomic_DNA"/>
</dbReference>
<proteinExistence type="inferred from homology"/>
<dbReference type="InterPro" id="IPR019079">
    <property type="entry name" value="Capsule_synth_CapA"/>
</dbReference>
<organism evidence="3 4">
    <name type="scientific">Syntrophus aciditrophicus (strain SB)</name>
    <dbReference type="NCBI Taxonomy" id="56780"/>
    <lineage>
        <taxon>Bacteria</taxon>
        <taxon>Pseudomonadati</taxon>
        <taxon>Thermodesulfobacteriota</taxon>
        <taxon>Syntrophia</taxon>
        <taxon>Syntrophales</taxon>
        <taxon>Syntrophaceae</taxon>
        <taxon>Syntrophus</taxon>
    </lineage>
</organism>
<comment type="similarity">
    <text evidence="1">Belongs to the CapA family.</text>
</comment>
<dbReference type="InParanoid" id="Q2LQY3"/>
<dbReference type="Pfam" id="PF09587">
    <property type="entry name" value="PGA_cap"/>
    <property type="match status" value="1"/>
</dbReference>
<sequence length="374" mass="41263">MASSSGSGAIKLFLCGDVMTGRGIDQILPYPGNPVLYESYVKDARGYVDLAEELNGLIPQPVDFGYIWGESLAAIAAEAPDIRIINLETSITTNDDYWTGKGINYRMNPKNIPCLQAARIDICSLANNHVLDWGYHGLLETLTTLKMAGLKTCGAGRNVEEACLPAIKDLPGRGRVLVFAFGHESSGVMPGWSATETHPGIVVLQDFSEKTVGTIGKRIGKIKRKGDIAVVSIHWGGNWGYRVPEEHTRFAHNLIDEAMVDIIHGHSSHHALGFEVYRNKLILYGCGDLINDYEGIGGYREFRSELGILYFTTLDSLTGRLLGLRLVVMTCKRFRLERAIKKDVRWIEGMLNREGRISGKTVKLGDDLNLSLVL</sequence>
<gene>
    <name evidence="3" type="ORF">SYN_02231</name>
</gene>
<dbReference type="InterPro" id="IPR052169">
    <property type="entry name" value="CW_Biosynth-Accessory"/>
</dbReference>
<feature type="domain" description="Capsule synthesis protein CapA" evidence="2">
    <location>
        <begin position="11"/>
        <end position="293"/>
    </location>
</feature>
<dbReference type="PANTHER" id="PTHR33393">
    <property type="entry name" value="POLYGLUTAMINE SYNTHESIS ACCESSORY PROTEIN RV0574C-RELATED"/>
    <property type="match status" value="1"/>
</dbReference>